<organism evidence="1 2">
    <name type="scientific">Marinoscillum furvescens DSM 4134</name>
    <dbReference type="NCBI Taxonomy" id="1122208"/>
    <lineage>
        <taxon>Bacteria</taxon>
        <taxon>Pseudomonadati</taxon>
        <taxon>Bacteroidota</taxon>
        <taxon>Cytophagia</taxon>
        <taxon>Cytophagales</taxon>
        <taxon>Reichenbachiellaceae</taxon>
        <taxon>Marinoscillum</taxon>
    </lineage>
</organism>
<sequence>MKYINHITTLALLVLVACQSKQQSSENTEEETLTPQLSLVWESDTLLTTCESALYHGESATIYVANINQGPWEKDGNGFISKLDTNGNILSIKWAVGLHAPKGMGIHDGKLYVNDIDDIVEIDLATGSISNTYTLPDNPQLNDLTIGKDGTVYASGSNSNSIHVLQNGEIVATHGLDSVQRLNGLLATDNGMYFLDFKGGAFGLLDLDAGTTSTVATGITQGDGIVQLPNNDFITSAWGGQLFYIEGKTGKSTLLLDTREQSINAADIDYISEQNLLLVPTFFHNRVMAYRVEF</sequence>
<dbReference type="PROSITE" id="PS51257">
    <property type="entry name" value="PROKAR_LIPOPROTEIN"/>
    <property type="match status" value="1"/>
</dbReference>
<dbReference type="EMBL" id="QREG01000004">
    <property type="protein sequence ID" value="REE01153.1"/>
    <property type="molecule type" value="Genomic_DNA"/>
</dbReference>
<protein>
    <submittedName>
        <fullName evidence="1">Uncharacterized protein</fullName>
    </submittedName>
</protein>
<dbReference type="InterPro" id="IPR015943">
    <property type="entry name" value="WD40/YVTN_repeat-like_dom_sf"/>
</dbReference>
<dbReference type="Gene3D" id="2.130.10.10">
    <property type="entry name" value="YVTN repeat-like/Quinoprotein amine dehydrogenase"/>
    <property type="match status" value="1"/>
</dbReference>
<dbReference type="Proteomes" id="UP000256779">
    <property type="component" value="Unassembled WGS sequence"/>
</dbReference>
<evidence type="ECO:0000313" key="2">
    <source>
        <dbReference type="Proteomes" id="UP000256779"/>
    </source>
</evidence>
<dbReference type="RefSeq" id="WP_115867239.1">
    <property type="nucleotide sequence ID" value="NZ_QREG01000004.1"/>
</dbReference>
<dbReference type="AlphaFoldDB" id="A0A3D9L551"/>
<accession>A0A3D9L551</accession>
<keyword evidence="2" id="KW-1185">Reference proteome</keyword>
<dbReference type="SUPFAM" id="SSF63829">
    <property type="entry name" value="Calcium-dependent phosphotriesterase"/>
    <property type="match status" value="1"/>
</dbReference>
<proteinExistence type="predicted"/>
<dbReference type="OrthoDB" id="7675395at2"/>
<gene>
    <name evidence="1" type="ORF">C7460_104173</name>
</gene>
<reference evidence="1 2" key="1">
    <citation type="submission" date="2018-07" db="EMBL/GenBank/DDBJ databases">
        <title>Genomic Encyclopedia of Type Strains, Phase IV (KMG-IV): sequencing the most valuable type-strain genomes for metagenomic binning, comparative biology and taxonomic classification.</title>
        <authorList>
            <person name="Goeker M."/>
        </authorList>
    </citation>
    <scope>NUCLEOTIDE SEQUENCE [LARGE SCALE GENOMIC DNA]</scope>
    <source>
        <strain evidence="1 2">DSM 4134</strain>
    </source>
</reference>
<evidence type="ECO:0000313" key="1">
    <source>
        <dbReference type="EMBL" id="REE01153.1"/>
    </source>
</evidence>
<name>A0A3D9L551_MARFU</name>
<comment type="caution">
    <text evidence="1">The sequence shown here is derived from an EMBL/GenBank/DDBJ whole genome shotgun (WGS) entry which is preliminary data.</text>
</comment>